<evidence type="ECO:0008006" key="3">
    <source>
        <dbReference type="Google" id="ProtNLM"/>
    </source>
</evidence>
<sequence>VNLQQKVIYNSINMDVNELLSKWNLQHLYDKFKEENITINTLKILQPHHIKKIFSTLRTGDQAHFEFELQNWKKTFGYEREFNKETNNVKAGIKRSLLSVSDILSSTKSGTEILKYYDKHQILQEEHRTLLISTITQYLDLNGCEVSLSDCAELEKQICTIFPTEELSFYTNGKRGKIYNKLANLKRSSKELFKEQKTSEEANFECEATEYYAVLVQTLRSDKITADDFDLYWRKCAPLRFKQIAEAKTTTEILNLWPEYTKPSAFQFINIDFILKYPSAKCLKDRWTQLEDSILNILKSKSGCSILLKDLQKVGSNNEESKTFTIFWHAHKLFPPQHTITTSPNGEKIRKRYSVADSQESFAVLATSNEELETKLKLLHL</sequence>
<dbReference type="OMA" id="SHYLENW"/>
<dbReference type="InterPro" id="IPR031934">
    <property type="entry name" value="DUF4769"/>
</dbReference>
<accession>A0A0L0CJK5</accession>
<name>A0A0L0CJK5_LUCCU</name>
<dbReference type="Pfam" id="PF15992">
    <property type="entry name" value="DUF4769"/>
    <property type="match status" value="2"/>
</dbReference>
<feature type="non-terminal residue" evidence="1">
    <location>
        <position position="1"/>
    </location>
</feature>
<organism evidence="1 2">
    <name type="scientific">Lucilia cuprina</name>
    <name type="common">Green bottle fly</name>
    <name type="synonym">Australian sheep blowfly</name>
    <dbReference type="NCBI Taxonomy" id="7375"/>
    <lineage>
        <taxon>Eukaryota</taxon>
        <taxon>Metazoa</taxon>
        <taxon>Ecdysozoa</taxon>
        <taxon>Arthropoda</taxon>
        <taxon>Hexapoda</taxon>
        <taxon>Insecta</taxon>
        <taxon>Pterygota</taxon>
        <taxon>Neoptera</taxon>
        <taxon>Endopterygota</taxon>
        <taxon>Diptera</taxon>
        <taxon>Brachycera</taxon>
        <taxon>Muscomorpha</taxon>
        <taxon>Oestroidea</taxon>
        <taxon>Calliphoridae</taxon>
        <taxon>Luciliinae</taxon>
        <taxon>Lucilia</taxon>
    </lineage>
</organism>
<evidence type="ECO:0000313" key="2">
    <source>
        <dbReference type="Proteomes" id="UP000037069"/>
    </source>
</evidence>
<dbReference type="OrthoDB" id="3598281at2759"/>
<protein>
    <recommendedName>
        <fullName evidence="3">SAM domain-containing protein</fullName>
    </recommendedName>
</protein>
<dbReference type="AlphaFoldDB" id="A0A0L0CJK5"/>
<keyword evidence="2" id="KW-1185">Reference proteome</keyword>
<dbReference type="Proteomes" id="UP000037069">
    <property type="component" value="Unassembled WGS sequence"/>
</dbReference>
<proteinExistence type="predicted"/>
<reference evidence="1 2" key="1">
    <citation type="journal article" date="2015" name="Nat. Commun.">
        <title>Lucilia cuprina genome unlocks parasitic fly biology to underpin future interventions.</title>
        <authorList>
            <person name="Anstead C.A."/>
            <person name="Korhonen P.K."/>
            <person name="Young N.D."/>
            <person name="Hall R.S."/>
            <person name="Jex A.R."/>
            <person name="Murali S.C."/>
            <person name="Hughes D.S."/>
            <person name="Lee S.F."/>
            <person name="Perry T."/>
            <person name="Stroehlein A.J."/>
            <person name="Ansell B.R."/>
            <person name="Breugelmans B."/>
            <person name="Hofmann A."/>
            <person name="Qu J."/>
            <person name="Dugan S."/>
            <person name="Lee S.L."/>
            <person name="Chao H."/>
            <person name="Dinh H."/>
            <person name="Han Y."/>
            <person name="Doddapaneni H.V."/>
            <person name="Worley K.C."/>
            <person name="Muzny D.M."/>
            <person name="Ioannidis P."/>
            <person name="Waterhouse R.M."/>
            <person name="Zdobnov E.M."/>
            <person name="James P.J."/>
            <person name="Bagnall N.H."/>
            <person name="Kotze A.C."/>
            <person name="Gibbs R.A."/>
            <person name="Richards S."/>
            <person name="Batterham P."/>
            <person name="Gasser R.B."/>
        </authorList>
    </citation>
    <scope>NUCLEOTIDE SEQUENCE [LARGE SCALE GENOMIC DNA]</scope>
    <source>
        <strain evidence="1 2">LS</strain>
        <tissue evidence="1">Full body</tissue>
    </source>
</reference>
<dbReference type="EMBL" id="JRES01000312">
    <property type="protein sequence ID" value="KNC32377.1"/>
    <property type="molecule type" value="Genomic_DNA"/>
</dbReference>
<comment type="caution">
    <text evidence="1">The sequence shown here is derived from an EMBL/GenBank/DDBJ whole genome shotgun (WGS) entry which is preliminary data.</text>
</comment>
<gene>
    <name evidence="1" type="ORF">FF38_06214</name>
</gene>
<evidence type="ECO:0000313" key="1">
    <source>
        <dbReference type="EMBL" id="KNC32377.1"/>
    </source>
</evidence>